<comment type="caution">
    <text evidence="2">The sequence shown here is derived from an EMBL/GenBank/DDBJ whole genome shotgun (WGS) entry which is preliminary data.</text>
</comment>
<evidence type="ECO:0000313" key="2">
    <source>
        <dbReference type="EMBL" id="DAD20370.1"/>
    </source>
</evidence>
<dbReference type="Proteomes" id="UP000607653">
    <property type="component" value="Unassembled WGS sequence"/>
</dbReference>
<gene>
    <name evidence="2" type="ORF">HUJ06_021833</name>
</gene>
<keyword evidence="3" id="KW-1185">Reference proteome</keyword>
<evidence type="ECO:0000256" key="1">
    <source>
        <dbReference type="SAM" id="MobiDB-lite"/>
    </source>
</evidence>
<dbReference type="EMBL" id="DUZY01000001">
    <property type="protein sequence ID" value="DAD20370.1"/>
    <property type="molecule type" value="Genomic_DNA"/>
</dbReference>
<protein>
    <submittedName>
        <fullName evidence="2">Uncharacterized protein</fullName>
    </submittedName>
</protein>
<organism evidence="2 3">
    <name type="scientific">Nelumbo nucifera</name>
    <name type="common">Sacred lotus</name>
    <dbReference type="NCBI Taxonomy" id="4432"/>
    <lineage>
        <taxon>Eukaryota</taxon>
        <taxon>Viridiplantae</taxon>
        <taxon>Streptophyta</taxon>
        <taxon>Embryophyta</taxon>
        <taxon>Tracheophyta</taxon>
        <taxon>Spermatophyta</taxon>
        <taxon>Magnoliopsida</taxon>
        <taxon>Proteales</taxon>
        <taxon>Nelumbonaceae</taxon>
        <taxon>Nelumbo</taxon>
    </lineage>
</organism>
<name>A0A822XIY6_NELNU</name>
<dbReference type="AlphaFoldDB" id="A0A822XIY6"/>
<feature type="region of interest" description="Disordered" evidence="1">
    <location>
        <begin position="1"/>
        <end position="24"/>
    </location>
</feature>
<sequence length="52" mass="5846">MPLNPHIRGKNKPKTKPNTCGLSKKDFEGGVHECVAERLEKVQKPLENSMDD</sequence>
<accession>A0A822XIY6</accession>
<proteinExistence type="predicted"/>
<reference evidence="2 3" key="1">
    <citation type="journal article" date="2020" name="Mol. Biol. Evol.">
        <title>Distinct Expression and Methylation Patterns for Genes with Different Fates following a Single Whole-Genome Duplication in Flowering Plants.</title>
        <authorList>
            <person name="Shi T."/>
            <person name="Rahmani R.S."/>
            <person name="Gugger P.F."/>
            <person name="Wang M."/>
            <person name="Li H."/>
            <person name="Zhang Y."/>
            <person name="Li Z."/>
            <person name="Wang Q."/>
            <person name="Van de Peer Y."/>
            <person name="Marchal K."/>
            <person name="Chen J."/>
        </authorList>
    </citation>
    <scope>NUCLEOTIDE SEQUENCE [LARGE SCALE GENOMIC DNA]</scope>
    <source>
        <tissue evidence="2">Leaf</tissue>
    </source>
</reference>
<evidence type="ECO:0000313" key="3">
    <source>
        <dbReference type="Proteomes" id="UP000607653"/>
    </source>
</evidence>